<dbReference type="AlphaFoldDB" id="A0A432ZFI5"/>
<reference evidence="6 7" key="1">
    <citation type="journal article" date="2011" name="Front. Microbiol.">
        <title>Genomic signatures of strain selection and enhancement in Bacillus atrophaeus var. globigii, a historical biowarfare simulant.</title>
        <authorList>
            <person name="Gibbons H.S."/>
            <person name="Broomall S.M."/>
            <person name="McNew L.A."/>
            <person name="Daligault H."/>
            <person name="Chapman C."/>
            <person name="Bruce D."/>
            <person name="Karavis M."/>
            <person name="Krepps M."/>
            <person name="McGregor P.A."/>
            <person name="Hong C."/>
            <person name="Park K.H."/>
            <person name="Akmal A."/>
            <person name="Feldman A."/>
            <person name="Lin J.S."/>
            <person name="Chang W.E."/>
            <person name="Higgs B.W."/>
            <person name="Demirev P."/>
            <person name="Lindquist J."/>
            <person name="Liem A."/>
            <person name="Fochler E."/>
            <person name="Read T.D."/>
            <person name="Tapia R."/>
            <person name="Johnson S."/>
            <person name="Bishop-Lilly K.A."/>
            <person name="Detter C."/>
            <person name="Han C."/>
            <person name="Sozhamannan S."/>
            <person name="Rosenzweig C.N."/>
            <person name="Skowronski E.W."/>
        </authorList>
    </citation>
    <scope>NUCLEOTIDE SEQUENCE [LARGE SCALE GENOMIC DNA]</scope>
    <source>
        <strain evidence="6 7">PIT1</strain>
    </source>
</reference>
<dbReference type="InterPro" id="IPR012318">
    <property type="entry name" value="HTH_CRP"/>
</dbReference>
<dbReference type="Gene3D" id="2.60.120.10">
    <property type="entry name" value="Jelly Rolls"/>
    <property type="match status" value="1"/>
</dbReference>
<dbReference type="PANTHER" id="PTHR24567">
    <property type="entry name" value="CRP FAMILY TRANSCRIPTIONAL REGULATORY PROTEIN"/>
    <property type="match status" value="1"/>
</dbReference>
<evidence type="ECO:0000256" key="3">
    <source>
        <dbReference type="ARBA" id="ARBA00023163"/>
    </source>
</evidence>
<dbReference type="PROSITE" id="PS00042">
    <property type="entry name" value="HTH_CRP_1"/>
    <property type="match status" value="1"/>
</dbReference>
<dbReference type="FunFam" id="1.10.10.10:FF:000028">
    <property type="entry name" value="Fumarate/nitrate reduction transcriptional regulator Fnr"/>
    <property type="match status" value="1"/>
</dbReference>
<dbReference type="CDD" id="cd00038">
    <property type="entry name" value="CAP_ED"/>
    <property type="match status" value="1"/>
</dbReference>
<dbReference type="InterPro" id="IPR014710">
    <property type="entry name" value="RmlC-like_jellyroll"/>
</dbReference>
<gene>
    <name evidence="6" type="ORF">CWI83_06895</name>
</gene>
<sequence length="234" mass="26356">MSEKNPHIHCQDCSMSELCLPHHLDPQGLERLDTIIQRHKPLHKRDVLIRAGAPLKWLYAVRSGSLKSYIIDEHGREQIIDFHLPGDLVGFDALSTGQHRSFAQSLETTMLCEIPIDSLDDLAVQLPALRRQMLRLMSDELFNGKQLVNTLNNRTAPQRLAFFLYSLSQRFAARGLSASSFRLTMTRADIASYLGLSVETVSRILSSLQDQSIIRVEQKLVHIDNITGLMEAAG</sequence>
<keyword evidence="1" id="KW-0805">Transcription regulation</keyword>
<dbReference type="SUPFAM" id="SSF46785">
    <property type="entry name" value="Winged helix' DNA-binding domain"/>
    <property type="match status" value="1"/>
</dbReference>
<dbReference type="InterPro" id="IPR036388">
    <property type="entry name" value="WH-like_DNA-bd_sf"/>
</dbReference>
<dbReference type="InterPro" id="IPR018490">
    <property type="entry name" value="cNMP-bd_dom_sf"/>
</dbReference>
<dbReference type="NCBIfam" id="NF008365">
    <property type="entry name" value="PRK11161.1"/>
    <property type="match status" value="1"/>
</dbReference>
<evidence type="ECO:0000259" key="5">
    <source>
        <dbReference type="PROSITE" id="PS51063"/>
    </source>
</evidence>
<dbReference type="PRINTS" id="PR00034">
    <property type="entry name" value="HTHCRP"/>
</dbReference>
<dbReference type="InterPro" id="IPR050397">
    <property type="entry name" value="Env_Response_Regulators"/>
</dbReference>
<evidence type="ECO:0000313" key="7">
    <source>
        <dbReference type="Proteomes" id="UP000288279"/>
    </source>
</evidence>
<dbReference type="GO" id="GO:0005829">
    <property type="term" value="C:cytosol"/>
    <property type="evidence" value="ECO:0007669"/>
    <property type="project" value="TreeGrafter"/>
</dbReference>
<dbReference type="OrthoDB" id="7643467at2"/>
<evidence type="ECO:0000256" key="2">
    <source>
        <dbReference type="ARBA" id="ARBA00023125"/>
    </source>
</evidence>
<dbReference type="RefSeq" id="WP_126827490.1">
    <property type="nucleotide sequence ID" value="NZ_PIQG01000003.1"/>
</dbReference>
<feature type="domain" description="Cyclic nucleotide-binding" evidence="4">
    <location>
        <begin position="20"/>
        <end position="101"/>
    </location>
</feature>
<dbReference type="Proteomes" id="UP000288279">
    <property type="component" value="Unassembled WGS sequence"/>
</dbReference>
<evidence type="ECO:0000259" key="4">
    <source>
        <dbReference type="PROSITE" id="PS50042"/>
    </source>
</evidence>
<evidence type="ECO:0000313" key="6">
    <source>
        <dbReference type="EMBL" id="RUO76650.1"/>
    </source>
</evidence>
<feature type="domain" description="HTH crp-type" evidence="5">
    <location>
        <begin position="154"/>
        <end position="227"/>
    </location>
</feature>
<evidence type="ECO:0000256" key="1">
    <source>
        <dbReference type="ARBA" id="ARBA00023015"/>
    </source>
</evidence>
<dbReference type="Gene3D" id="1.10.10.10">
    <property type="entry name" value="Winged helix-like DNA-binding domain superfamily/Winged helix DNA-binding domain"/>
    <property type="match status" value="1"/>
</dbReference>
<organism evidence="6 7">
    <name type="scientific">Pseudidiomarina taiwanensis</name>
    <dbReference type="NCBI Taxonomy" id="337250"/>
    <lineage>
        <taxon>Bacteria</taxon>
        <taxon>Pseudomonadati</taxon>
        <taxon>Pseudomonadota</taxon>
        <taxon>Gammaproteobacteria</taxon>
        <taxon>Alteromonadales</taxon>
        <taxon>Idiomarinaceae</taxon>
        <taxon>Pseudidiomarina</taxon>
    </lineage>
</organism>
<dbReference type="PROSITE" id="PS51063">
    <property type="entry name" value="HTH_CRP_2"/>
    <property type="match status" value="1"/>
</dbReference>
<dbReference type="GO" id="GO:0003677">
    <property type="term" value="F:DNA binding"/>
    <property type="evidence" value="ECO:0007669"/>
    <property type="project" value="UniProtKB-KW"/>
</dbReference>
<dbReference type="PROSITE" id="PS50042">
    <property type="entry name" value="CNMP_BINDING_3"/>
    <property type="match status" value="1"/>
</dbReference>
<dbReference type="InterPro" id="IPR018335">
    <property type="entry name" value="Tscrpt_reg_HTH_Crp-type_CS"/>
</dbReference>
<accession>A0A432ZFI5</accession>
<keyword evidence="3" id="KW-0804">Transcription</keyword>
<dbReference type="SUPFAM" id="SSF51206">
    <property type="entry name" value="cAMP-binding domain-like"/>
    <property type="match status" value="1"/>
</dbReference>
<dbReference type="Pfam" id="PF00027">
    <property type="entry name" value="cNMP_binding"/>
    <property type="match status" value="1"/>
</dbReference>
<dbReference type="SMART" id="SM00419">
    <property type="entry name" value="HTH_CRP"/>
    <property type="match status" value="1"/>
</dbReference>
<dbReference type="Pfam" id="PF13545">
    <property type="entry name" value="HTH_Crp_2"/>
    <property type="match status" value="1"/>
</dbReference>
<dbReference type="GO" id="GO:0003700">
    <property type="term" value="F:DNA-binding transcription factor activity"/>
    <property type="evidence" value="ECO:0007669"/>
    <property type="project" value="InterPro"/>
</dbReference>
<name>A0A432ZFI5_9GAMM</name>
<dbReference type="EMBL" id="PIQG01000003">
    <property type="protein sequence ID" value="RUO76650.1"/>
    <property type="molecule type" value="Genomic_DNA"/>
</dbReference>
<dbReference type="SMART" id="SM00100">
    <property type="entry name" value="cNMP"/>
    <property type="match status" value="1"/>
</dbReference>
<comment type="caution">
    <text evidence="6">The sequence shown here is derived from an EMBL/GenBank/DDBJ whole genome shotgun (WGS) entry which is preliminary data.</text>
</comment>
<proteinExistence type="predicted"/>
<dbReference type="PANTHER" id="PTHR24567:SF75">
    <property type="entry name" value="FUMARATE AND NITRATE REDUCTION REGULATORY PROTEIN"/>
    <property type="match status" value="1"/>
</dbReference>
<keyword evidence="2" id="KW-0238">DNA-binding</keyword>
<dbReference type="CDD" id="cd00092">
    <property type="entry name" value="HTH_CRP"/>
    <property type="match status" value="1"/>
</dbReference>
<protein>
    <submittedName>
        <fullName evidence="6">Transcriptional regulator FNR</fullName>
    </submittedName>
</protein>
<dbReference type="InterPro" id="IPR000595">
    <property type="entry name" value="cNMP-bd_dom"/>
</dbReference>
<keyword evidence="7" id="KW-1185">Reference proteome</keyword>
<dbReference type="InterPro" id="IPR036390">
    <property type="entry name" value="WH_DNA-bd_sf"/>
</dbReference>